<organism evidence="1 2">
    <name type="scientific">Ditylenchus destructor</name>
    <dbReference type="NCBI Taxonomy" id="166010"/>
    <lineage>
        <taxon>Eukaryota</taxon>
        <taxon>Metazoa</taxon>
        <taxon>Ecdysozoa</taxon>
        <taxon>Nematoda</taxon>
        <taxon>Chromadorea</taxon>
        <taxon>Rhabditida</taxon>
        <taxon>Tylenchina</taxon>
        <taxon>Tylenchomorpha</taxon>
        <taxon>Sphaerularioidea</taxon>
        <taxon>Anguinidae</taxon>
        <taxon>Anguininae</taxon>
        <taxon>Ditylenchus</taxon>
    </lineage>
</organism>
<comment type="caution">
    <text evidence="1">The sequence shown here is derived from an EMBL/GenBank/DDBJ whole genome shotgun (WGS) entry which is preliminary data.</text>
</comment>
<evidence type="ECO:0000313" key="2">
    <source>
        <dbReference type="Proteomes" id="UP001201812"/>
    </source>
</evidence>
<reference evidence="1" key="1">
    <citation type="submission" date="2022-01" db="EMBL/GenBank/DDBJ databases">
        <title>Genome Sequence Resource for Two Populations of Ditylenchus destructor, the Migratory Endoparasitic Phytonematode.</title>
        <authorList>
            <person name="Zhang H."/>
            <person name="Lin R."/>
            <person name="Xie B."/>
        </authorList>
    </citation>
    <scope>NUCLEOTIDE SEQUENCE</scope>
    <source>
        <strain evidence="1">BazhouSP</strain>
    </source>
</reference>
<dbReference type="GO" id="GO:0072546">
    <property type="term" value="C:EMC complex"/>
    <property type="evidence" value="ECO:0007669"/>
    <property type="project" value="InterPro"/>
</dbReference>
<evidence type="ECO:0000313" key="1">
    <source>
        <dbReference type="EMBL" id="KAI1726008.1"/>
    </source>
</evidence>
<keyword evidence="2" id="KW-1185">Reference proteome</keyword>
<dbReference type="PANTHER" id="PTHR12941">
    <property type="entry name" value="ER MEMBRANE PROTEIN COMPLEX"/>
    <property type="match status" value="1"/>
</dbReference>
<sequence length="197" mass="22138">MVEVGLIPYSKMVLHAVKYPHCAVRGVLLGETKTAEEASSSGSVAYKIVDAIPALHNSLLSPQMEILLIHLDAYCQENKLKIVGFYFANQQATDTSFDDILGRFAMEKMLNPIVLQVENTKLCVNTDISALHAYVNDGKWKNQKCELEGDDEILASASRAIENKLYRELADFENYLEQPNMCDFYNTELNLKLESLV</sequence>
<accession>A0AAD4ND27</accession>
<dbReference type="CDD" id="cd08060">
    <property type="entry name" value="MPN_UPF0172"/>
    <property type="match status" value="1"/>
</dbReference>
<protein>
    <submittedName>
        <fullName evidence="1">ER membrane protein complex subunit 8</fullName>
    </submittedName>
</protein>
<dbReference type="EMBL" id="JAKKPZ010000002">
    <property type="protein sequence ID" value="KAI1726008.1"/>
    <property type="molecule type" value="Genomic_DNA"/>
</dbReference>
<dbReference type="Pfam" id="PF03665">
    <property type="entry name" value="UPF0172"/>
    <property type="match status" value="1"/>
</dbReference>
<dbReference type="PANTHER" id="PTHR12941:SF10">
    <property type="entry name" value="ER MEMBRANE PROTEIN COMPLEX SUBUNIT 8_9 HOMOLOG"/>
    <property type="match status" value="1"/>
</dbReference>
<proteinExistence type="predicted"/>
<name>A0AAD4ND27_9BILA</name>
<gene>
    <name evidence="1" type="ORF">DdX_02701</name>
</gene>
<dbReference type="Proteomes" id="UP001201812">
    <property type="component" value="Unassembled WGS sequence"/>
</dbReference>
<dbReference type="InterPro" id="IPR005366">
    <property type="entry name" value="EMC8/9"/>
</dbReference>
<dbReference type="AlphaFoldDB" id="A0AAD4ND27"/>